<dbReference type="RefSeq" id="WP_270040527.1">
    <property type="nucleotide sequence ID" value="NZ_JAPDOD010000011.1"/>
</dbReference>
<dbReference type="InterPro" id="IPR009061">
    <property type="entry name" value="DNA-bd_dom_put_sf"/>
</dbReference>
<dbReference type="AlphaFoldDB" id="A0A9X3S570"/>
<dbReference type="Proteomes" id="UP001149140">
    <property type="component" value="Unassembled WGS sequence"/>
</dbReference>
<dbReference type="InterPro" id="IPR041657">
    <property type="entry name" value="HTH_17"/>
</dbReference>
<keyword evidence="3" id="KW-1185">Reference proteome</keyword>
<dbReference type="Gene3D" id="1.10.1660.10">
    <property type="match status" value="1"/>
</dbReference>
<dbReference type="Pfam" id="PF12728">
    <property type="entry name" value="HTH_17"/>
    <property type="match status" value="1"/>
</dbReference>
<protein>
    <submittedName>
        <fullName evidence="2">Helix-turn-helix domain-containing protein</fullName>
    </submittedName>
</protein>
<evidence type="ECO:0000313" key="3">
    <source>
        <dbReference type="Proteomes" id="UP001149140"/>
    </source>
</evidence>
<comment type="caution">
    <text evidence="2">The sequence shown here is derived from an EMBL/GenBank/DDBJ whole genome shotgun (WGS) entry which is preliminary data.</text>
</comment>
<reference evidence="2" key="1">
    <citation type="submission" date="2022-10" db="EMBL/GenBank/DDBJ databases">
        <title>The WGS of Solirubrobacter ginsenosidimutans DSM 21036.</title>
        <authorList>
            <person name="Jiang Z."/>
        </authorList>
    </citation>
    <scope>NUCLEOTIDE SEQUENCE</scope>
    <source>
        <strain evidence="2">DSM 21036</strain>
    </source>
</reference>
<evidence type="ECO:0000259" key="1">
    <source>
        <dbReference type="Pfam" id="PF12728"/>
    </source>
</evidence>
<evidence type="ECO:0000313" key="2">
    <source>
        <dbReference type="EMBL" id="MDA0161323.1"/>
    </source>
</evidence>
<proteinExistence type="predicted"/>
<organism evidence="2 3">
    <name type="scientific">Solirubrobacter ginsenosidimutans</name>
    <dbReference type="NCBI Taxonomy" id="490573"/>
    <lineage>
        <taxon>Bacteria</taxon>
        <taxon>Bacillati</taxon>
        <taxon>Actinomycetota</taxon>
        <taxon>Thermoleophilia</taxon>
        <taxon>Solirubrobacterales</taxon>
        <taxon>Solirubrobacteraceae</taxon>
        <taxon>Solirubrobacter</taxon>
    </lineage>
</organism>
<feature type="domain" description="Helix-turn-helix" evidence="1">
    <location>
        <begin position="78"/>
        <end position="117"/>
    </location>
</feature>
<sequence>MLNRVAAKRTDTSEDLVALIRRLAQHSADAEIAMILAKQGRRTATGLSFTATRVAGIRERAHIPAGPHHQATRDDGVSIHEAARQLGVCTQTVRRWLREGLLPAQQTTPHAPWRITLTEDVGRRFTPAVPDDYVRLAEAAARTGLARQTILNQVRRGDRDAIQVTQGQRRGLRVQLHPDEQGLLNDEASGSQ</sequence>
<dbReference type="EMBL" id="JAPDOD010000011">
    <property type="protein sequence ID" value="MDA0161323.1"/>
    <property type="molecule type" value="Genomic_DNA"/>
</dbReference>
<dbReference type="SUPFAM" id="SSF46955">
    <property type="entry name" value="Putative DNA-binding domain"/>
    <property type="match status" value="1"/>
</dbReference>
<name>A0A9X3S570_9ACTN</name>
<gene>
    <name evidence="2" type="ORF">OM076_13680</name>
</gene>
<accession>A0A9X3S570</accession>